<gene>
    <name evidence="5" type="ORF">DAPK24_028430</name>
</gene>
<sequence>MASHTLYIRNLNEKVSLKKLEFSLREIFNENGFPVKNIQTCHNIQLRGQAFVVFDDSVELDQVMDTLNTEYVLGKPLHIQRAKKESDLLLKGTDKFNEYITKEREERIKRRTGKDNSKKRSHEDDEDVDNDENKPNKKRMKEIVPNRILIITELSDEVTQSDLIELFEKYKGFLTANYVSVRHVGLIEFQNESEAVECYKSLGEIPLVKGKKCSLTFAKK</sequence>
<evidence type="ECO:0000259" key="4">
    <source>
        <dbReference type="PROSITE" id="PS50102"/>
    </source>
</evidence>
<evidence type="ECO:0000313" key="5">
    <source>
        <dbReference type="EMBL" id="GMM46268.1"/>
    </source>
</evidence>
<dbReference type="Gene3D" id="3.30.70.330">
    <property type="match status" value="2"/>
</dbReference>
<dbReference type="InterPro" id="IPR050374">
    <property type="entry name" value="RRT5_SRSF_SR"/>
</dbReference>
<reference evidence="5 6" key="1">
    <citation type="journal article" date="2023" name="Elife">
        <title>Identification of key yeast species and microbe-microbe interactions impacting larval growth of Drosophila in the wild.</title>
        <authorList>
            <person name="Mure A."/>
            <person name="Sugiura Y."/>
            <person name="Maeda R."/>
            <person name="Honda K."/>
            <person name="Sakurai N."/>
            <person name="Takahashi Y."/>
            <person name="Watada M."/>
            <person name="Katoh T."/>
            <person name="Gotoh A."/>
            <person name="Gotoh Y."/>
            <person name="Taniguchi I."/>
            <person name="Nakamura K."/>
            <person name="Hayashi T."/>
            <person name="Katayama T."/>
            <person name="Uemura T."/>
            <person name="Hattori Y."/>
        </authorList>
    </citation>
    <scope>NUCLEOTIDE SEQUENCE [LARGE SCALE GENOMIC DNA]</scope>
    <source>
        <strain evidence="5 6">PK-24</strain>
    </source>
</reference>
<feature type="domain" description="RRM" evidence="4">
    <location>
        <begin position="147"/>
        <end position="220"/>
    </location>
</feature>
<protein>
    <recommendedName>
        <fullName evidence="4">RRM domain-containing protein</fullName>
    </recommendedName>
</protein>
<evidence type="ECO:0000256" key="2">
    <source>
        <dbReference type="PROSITE-ProRule" id="PRU00176"/>
    </source>
</evidence>
<dbReference type="PANTHER" id="PTHR23003">
    <property type="entry name" value="RNA RECOGNITION MOTIF RRM DOMAIN CONTAINING PROTEIN"/>
    <property type="match status" value="1"/>
</dbReference>
<dbReference type="Pfam" id="PF00076">
    <property type="entry name" value="RRM_1"/>
    <property type="match status" value="2"/>
</dbReference>
<dbReference type="SMART" id="SM00360">
    <property type="entry name" value="RRM"/>
    <property type="match status" value="2"/>
</dbReference>
<feature type="compositionally biased region" description="Basic and acidic residues" evidence="3">
    <location>
        <begin position="109"/>
        <end position="123"/>
    </location>
</feature>
<organism evidence="5 6">
    <name type="scientific">Pichia kluyveri</name>
    <name type="common">Yeast</name>
    <dbReference type="NCBI Taxonomy" id="36015"/>
    <lineage>
        <taxon>Eukaryota</taxon>
        <taxon>Fungi</taxon>
        <taxon>Dikarya</taxon>
        <taxon>Ascomycota</taxon>
        <taxon>Saccharomycotina</taxon>
        <taxon>Pichiomycetes</taxon>
        <taxon>Pichiales</taxon>
        <taxon>Pichiaceae</taxon>
        <taxon>Pichia</taxon>
    </lineage>
</organism>
<dbReference type="EMBL" id="BTGB01000003">
    <property type="protein sequence ID" value="GMM46268.1"/>
    <property type="molecule type" value="Genomic_DNA"/>
</dbReference>
<dbReference type="SUPFAM" id="SSF54928">
    <property type="entry name" value="RNA-binding domain, RBD"/>
    <property type="match status" value="1"/>
</dbReference>
<feature type="region of interest" description="Disordered" evidence="3">
    <location>
        <begin position="109"/>
        <end position="139"/>
    </location>
</feature>
<name>A0AAV5R4Y9_PICKL</name>
<dbReference type="InterPro" id="IPR035979">
    <property type="entry name" value="RBD_domain_sf"/>
</dbReference>
<dbReference type="AlphaFoldDB" id="A0AAV5R4Y9"/>
<evidence type="ECO:0000313" key="6">
    <source>
        <dbReference type="Proteomes" id="UP001378960"/>
    </source>
</evidence>
<proteinExistence type="predicted"/>
<dbReference type="GO" id="GO:0003729">
    <property type="term" value="F:mRNA binding"/>
    <property type="evidence" value="ECO:0007669"/>
    <property type="project" value="TreeGrafter"/>
</dbReference>
<evidence type="ECO:0000256" key="3">
    <source>
        <dbReference type="SAM" id="MobiDB-lite"/>
    </source>
</evidence>
<dbReference type="PROSITE" id="PS50102">
    <property type="entry name" value="RRM"/>
    <property type="match status" value="2"/>
</dbReference>
<dbReference type="GO" id="GO:0005737">
    <property type="term" value="C:cytoplasm"/>
    <property type="evidence" value="ECO:0007669"/>
    <property type="project" value="TreeGrafter"/>
</dbReference>
<dbReference type="InterPro" id="IPR012677">
    <property type="entry name" value="Nucleotide-bd_a/b_plait_sf"/>
</dbReference>
<comment type="caution">
    <text evidence="5">The sequence shown here is derived from an EMBL/GenBank/DDBJ whole genome shotgun (WGS) entry which is preliminary data.</text>
</comment>
<accession>A0AAV5R4Y9</accession>
<keyword evidence="6" id="KW-1185">Reference proteome</keyword>
<dbReference type="Proteomes" id="UP001378960">
    <property type="component" value="Unassembled WGS sequence"/>
</dbReference>
<evidence type="ECO:0000256" key="1">
    <source>
        <dbReference type="ARBA" id="ARBA00022884"/>
    </source>
</evidence>
<dbReference type="InterPro" id="IPR000504">
    <property type="entry name" value="RRM_dom"/>
</dbReference>
<keyword evidence="1 2" id="KW-0694">RNA-binding</keyword>
<feature type="domain" description="RRM" evidence="4">
    <location>
        <begin position="4"/>
        <end position="84"/>
    </location>
</feature>
<dbReference type="GO" id="GO:0005634">
    <property type="term" value="C:nucleus"/>
    <property type="evidence" value="ECO:0007669"/>
    <property type="project" value="TreeGrafter"/>
</dbReference>